<dbReference type="InterPro" id="IPR050611">
    <property type="entry name" value="ABCF"/>
</dbReference>
<feature type="domain" description="ABC transporter" evidence="6">
    <location>
        <begin position="335"/>
        <end position="550"/>
    </location>
</feature>
<feature type="compositionally biased region" description="Polar residues" evidence="5">
    <location>
        <begin position="529"/>
        <end position="544"/>
    </location>
</feature>
<gene>
    <name evidence="7" type="ORF">BJ980_002260</name>
</gene>
<dbReference type="Gene3D" id="3.40.50.300">
    <property type="entry name" value="P-loop containing nucleotide triphosphate hydrolases"/>
    <property type="match status" value="2"/>
</dbReference>
<reference evidence="7 8" key="1">
    <citation type="submission" date="2020-07" db="EMBL/GenBank/DDBJ databases">
        <title>Sequencing the genomes of 1000 actinobacteria strains.</title>
        <authorList>
            <person name="Klenk H.-P."/>
        </authorList>
    </citation>
    <scope>NUCLEOTIDE SEQUENCE [LARGE SCALE GENOMIC DNA]</scope>
    <source>
        <strain evidence="7 8">DSM 23819</strain>
    </source>
</reference>
<dbReference type="InterPro" id="IPR017871">
    <property type="entry name" value="ABC_transporter-like_CS"/>
</dbReference>
<evidence type="ECO:0000313" key="8">
    <source>
        <dbReference type="Proteomes" id="UP000540656"/>
    </source>
</evidence>
<evidence type="ECO:0000256" key="5">
    <source>
        <dbReference type="SAM" id="MobiDB-lite"/>
    </source>
</evidence>
<dbReference type="PROSITE" id="PS50893">
    <property type="entry name" value="ABC_TRANSPORTER_2"/>
    <property type="match status" value="2"/>
</dbReference>
<feature type="domain" description="ABC transporter" evidence="6">
    <location>
        <begin position="8"/>
        <end position="239"/>
    </location>
</feature>
<accession>A0A7Y9UQJ3</accession>
<feature type="region of interest" description="Disordered" evidence="5">
    <location>
        <begin position="529"/>
        <end position="551"/>
    </location>
</feature>
<keyword evidence="1" id="KW-0677">Repeat</keyword>
<dbReference type="PANTHER" id="PTHR19211">
    <property type="entry name" value="ATP-BINDING TRANSPORT PROTEIN-RELATED"/>
    <property type="match status" value="1"/>
</dbReference>
<feature type="coiled-coil region" evidence="4">
    <location>
        <begin position="228"/>
        <end position="255"/>
    </location>
</feature>
<dbReference type="AlphaFoldDB" id="A0A7Y9UQJ3"/>
<dbReference type="InterPro" id="IPR027417">
    <property type="entry name" value="P-loop_NTPase"/>
</dbReference>
<organism evidence="7 8">
    <name type="scientific">Nocardioides daedukensis</name>
    <dbReference type="NCBI Taxonomy" id="634462"/>
    <lineage>
        <taxon>Bacteria</taxon>
        <taxon>Bacillati</taxon>
        <taxon>Actinomycetota</taxon>
        <taxon>Actinomycetes</taxon>
        <taxon>Propionibacteriales</taxon>
        <taxon>Nocardioidaceae</taxon>
        <taxon>Nocardioides</taxon>
    </lineage>
</organism>
<name>A0A7Y9UQJ3_9ACTN</name>
<keyword evidence="8" id="KW-1185">Reference proteome</keyword>
<sequence length="551" mass="60352">MSTRLSAVSVSDLHFAWPDGTPVFAGLSFAVDAGRVGIVGRNGSGKSTLLRLLSGQLRPDRGSIRRAGSLGYLRQDLPLRVDARVDELLGIADVRRALVAVEAGDVSEPVLETIGDAWDIEDRAHALLERLGLECGLHQRIGELSGGEAVLLGLVAELLHEPDVLLLDEPTNNLDRSGRARLVEAVRSFRGALVVVSHDEPLLEHVDQVGDLRDGEIDWYGGNFAAYREALALEQEAAERAVRVAEADVRRQRRELAAAHIKLDRRRRYGQKMWDTKREPKIVMGARKREAQASAGKHRIMHEERLTSARERLAEAEDGVRDDAPIRIDLPGTELPEGRVVLRLQDVELRNGVRGSLEVRGPERIALVGANGSGKSTLLHTIAGELEPAGVCELRVPARLLPQRIDIVDNGLSVVENVARFAPASDENRRRARLARFHFQGRAADQQASTLSGGERFRAAMAALLLAEPAPQLLMLDEPTNNLDLASIDQLVSALENFRGALLVASHDEAFLRRLHLTRYVEMALGRFTATSTPPSPSRATVTRSRGGLRP</sequence>
<dbReference type="RefSeq" id="WP_179502396.1">
    <property type="nucleotide sequence ID" value="NZ_JACCAA010000001.1"/>
</dbReference>
<evidence type="ECO:0000256" key="4">
    <source>
        <dbReference type="SAM" id="Coils"/>
    </source>
</evidence>
<dbReference type="GO" id="GO:0016887">
    <property type="term" value="F:ATP hydrolysis activity"/>
    <property type="evidence" value="ECO:0007669"/>
    <property type="project" value="InterPro"/>
</dbReference>
<dbReference type="PANTHER" id="PTHR19211:SF6">
    <property type="entry name" value="BLL7188 PROTEIN"/>
    <property type="match status" value="1"/>
</dbReference>
<evidence type="ECO:0000256" key="1">
    <source>
        <dbReference type="ARBA" id="ARBA00022737"/>
    </source>
</evidence>
<dbReference type="FunFam" id="3.40.50.300:FF:000597">
    <property type="entry name" value="ABC transporter ATP-binding protein"/>
    <property type="match status" value="1"/>
</dbReference>
<keyword evidence="4" id="KW-0175">Coiled coil</keyword>
<evidence type="ECO:0000256" key="2">
    <source>
        <dbReference type="ARBA" id="ARBA00022741"/>
    </source>
</evidence>
<protein>
    <submittedName>
        <fullName evidence="7">ATPase subunit of ABC transporter with duplicated ATPase domains</fullName>
    </submittedName>
</protein>
<dbReference type="Pfam" id="PF00005">
    <property type="entry name" value="ABC_tran"/>
    <property type="match status" value="2"/>
</dbReference>
<keyword evidence="2" id="KW-0547">Nucleotide-binding</keyword>
<dbReference type="SMART" id="SM00382">
    <property type="entry name" value="AAA"/>
    <property type="match status" value="2"/>
</dbReference>
<dbReference type="Proteomes" id="UP000540656">
    <property type="component" value="Unassembled WGS sequence"/>
</dbReference>
<dbReference type="GO" id="GO:0005524">
    <property type="term" value="F:ATP binding"/>
    <property type="evidence" value="ECO:0007669"/>
    <property type="project" value="UniProtKB-KW"/>
</dbReference>
<dbReference type="InterPro" id="IPR003439">
    <property type="entry name" value="ABC_transporter-like_ATP-bd"/>
</dbReference>
<comment type="caution">
    <text evidence="7">The sequence shown here is derived from an EMBL/GenBank/DDBJ whole genome shotgun (WGS) entry which is preliminary data.</text>
</comment>
<dbReference type="EMBL" id="JACCAA010000001">
    <property type="protein sequence ID" value="NYG59337.1"/>
    <property type="molecule type" value="Genomic_DNA"/>
</dbReference>
<dbReference type="InterPro" id="IPR003593">
    <property type="entry name" value="AAA+_ATPase"/>
</dbReference>
<dbReference type="FunFam" id="3.40.50.300:FF:001320">
    <property type="entry name" value="Heme ABC transporter ATP-binding protein"/>
    <property type="match status" value="1"/>
</dbReference>
<evidence type="ECO:0000259" key="6">
    <source>
        <dbReference type="PROSITE" id="PS50893"/>
    </source>
</evidence>
<proteinExistence type="predicted"/>
<keyword evidence="3" id="KW-0067">ATP-binding</keyword>
<dbReference type="PROSITE" id="PS00211">
    <property type="entry name" value="ABC_TRANSPORTER_1"/>
    <property type="match status" value="1"/>
</dbReference>
<dbReference type="SUPFAM" id="SSF52540">
    <property type="entry name" value="P-loop containing nucleoside triphosphate hydrolases"/>
    <property type="match status" value="2"/>
</dbReference>
<evidence type="ECO:0000256" key="3">
    <source>
        <dbReference type="ARBA" id="ARBA00022840"/>
    </source>
</evidence>
<evidence type="ECO:0000313" key="7">
    <source>
        <dbReference type="EMBL" id="NYG59337.1"/>
    </source>
</evidence>